<reference evidence="1" key="1">
    <citation type="submission" date="2020-09" db="EMBL/GenBank/DDBJ databases">
        <title>Genome-Enabled Discovery of Anthraquinone Biosynthesis in Senna tora.</title>
        <authorList>
            <person name="Kang S.-H."/>
            <person name="Pandey R.P."/>
            <person name="Lee C.-M."/>
            <person name="Sim J.-S."/>
            <person name="Jeong J.-T."/>
            <person name="Choi B.-S."/>
            <person name="Jung M."/>
            <person name="Ginzburg D."/>
            <person name="Zhao K."/>
            <person name="Won S.Y."/>
            <person name="Oh T.-J."/>
            <person name="Yu Y."/>
            <person name="Kim N.-H."/>
            <person name="Lee O.R."/>
            <person name="Lee T.-H."/>
            <person name="Bashyal P."/>
            <person name="Kim T.-S."/>
            <person name="Lee W.-H."/>
            <person name="Kawkins C."/>
            <person name="Kim C.-K."/>
            <person name="Kim J.S."/>
            <person name="Ahn B.O."/>
            <person name="Rhee S.Y."/>
            <person name="Sohng J.K."/>
        </authorList>
    </citation>
    <scope>NUCLEOTIDE SEQUENCE</scope>
    <source>
        <tissue evidence="1">Leaf</tissue>
    </source>
</reference>
<comment type="caution">
    <text evidence="1">The sequence shown here is derived from an EMBL/GenBank/DDBJ whole genome shotgun (WGS) entry which is preliminary data.</text>
</comment>
<evidence type="ECO:0000313" key="2">
    <source>
        <dbReference type="Proteomes" id="UP000634136"/>
    </source>
</evidence>
<protein>
    <submittedName>
        <fullName evidence="1">Uncharacterized protein</fullName>
    </submittedName>
</protein>
<dbReference type="Proteomes" id="UP000634136">
    <property type="component" value="Unassembled WGS sequence"/>
</dbReference>
<gene>
    <name evidence="1" type="ORF">G2W53_014402</name>
</gene>
<organism evidence="1 2">
    <name type="scientific">Senna tora</name>
    <dbReference type="NCBI Taxonomy" id="362788"/>
    <lineage>
        <taxon>Eukaryota</taxon>
        <taxon>Viridiplantae</taxon>
        <taxon>Streptophyta</taxon>
        <taxon>Embryophyta</taxon>
        <taxon>Tracheophyta</taxon>
        <taxon>Spermatophyta</taxon>
        <taxon>Magnoliopsida</taxon>
        <taxon>eudicotyledons</taxon>
        <taxon>Gunneridae</taxon>
        <taxon>Pentapetalae</taxon>
        <taxon>rosids</taxon>
        <taxon>fabids</taxon>
        <taxon>Fabales</taxon>
        <taxon>Fabaceae</taxon>
        <taxon>Caesalpinioideae</taxon>
        <taxon>Cassia clade</taxon>
        <taxon>Senna</taxon>
    </lineage>
</organism>
<keyword evidence="2" id="KW-1185">Reference proteome</keyword>
<sequence>MTSHTFHAITTPIRAIKPLGIPKYNAKRPILKYKVKRSVWLTCATTRLNKYFWGSLEIQSRISIPNEFRHDLILLPCDHESHSSIKSTRIPKHNAKRSV</sequence>
<evidence type="ECO:0000313" key="1">
    <source>
        <dbReference type="EMBL" id="KAF7832069.1"/>
    </source>
</evidence>
<accession>A0A834WTN0</accession>
<dbReference type="AlphaFoldDB" id="A0A834WTN0"/>
<proteinExistence type="predicted"/>
<name>A0A834WTN0_9FABA</name>
<dbReference type="EMBL" id="JAAIUW010000005">
    <property type="protein sequence ID" value="KAF7832069.1"/>
    <property type="molecule type" value="Genomic_DNA"/>
</dbReference>